<dbReference type="HOGENOM" id="CLU_824412_0_0_1"/>
<dbReference type="VEuPathDB" id="FungiDB:ZTRI_21.19"/>
<feature type="compositionally biased region" description="Basic and acidic residues" evidence="1">
    <location>
        <begin position="196"/>
        <end position="212"/>
    </location>
</feature>
<feature type="compositionally biased region" description="Low complexity" evidence="1">
    <location>
        <begin position="214"/>
        <end position="226"/>
    </location>
</feature>
<evidence type="ECO:0000313" key="2">
    <source>
        <dbReference type="EMBL" id="EGP81830.1"/>
    </source>
</evidence>
<dbReference type="RefSeq" id="XP_003846854.1">
    <property type="nucleotide sequence ID" value="XM_003846806.1"/>
</dbReference>
<dbReference type="OrthoDB" id="10630310at2759"/>
<keyword evidence="3" id="KW-1185">Reference proteome</keyword>
<proteinExistence type="predicted"/>
<evidence type="ECO:0000313" key="3">
    <source>
        <dbReference type="Proteomes" id="UP000008062"/>
    </source>
</evidence>
<dbReference type="EMBL" id="CM001216">
    <property type="protein sequence ID" value="EGP81830.1"/>
    <property type="molecule type" value="Genomic_DNA"/>
</dbReference>
<dbReference type="GeneID" id="13396692"/>
<dbReference type="KEGG" id="ztr:MYCGRDRAFT_98083"/>
<organism evidence="2 3">
    <name type="scientific">Zymoseptoria tritici (strain CBS 115943 / IPO323)</name>
    <name type="common">Speckled leaf blotch fungus</name>
    <name type="synonym">Septoria tritici</name>
    <dbReference type="NCBI Taxonomy" id="336722"/>
    <lineage>
        <taxon>Eukaryota</taxon>
        <taxon>Fungi</taxon>
        <taxon>Dikarya</taxon>
        <taxon>Ascomycota</taxon>
        <taxon>Pezizomycotina</taxon>
        <taxon>Dothideomycetes</taxon>
        <taxon>Dothideomycetidae</taxon>
        <taxon>Mycosphaerellales</taxon>
        <taxon>Mycosphaerellaceae</taxon>
        <taxon>Zymoseptoria</taxon>
    </lineage>
</organism>
<accession>F9XS93</accession>
<protein>
    <submittedName>
        <fullName evidence="2">Uncharacterized protein</fullName>
    </submittedName>
</protein>
<gene>
    <name evidence="2" type="ORF">MYCGRDRAFT_98083</name>
</gene>
<feature type="region of interest" description="Disordered" evidence="1">
    <location>
        <begin position="157"/>
        <end position="234"/>
    </location>
</feature>
<name>F9XS93_ZYMTI</name>
<sequence>MAQSLIQAKLLKRLELHGTGSDGYMDNKQIIREGLDLLVLETALEYRAALFDFAEITIEGAAEWSLNEQNKKELEEAKSALAVDQYDVSNLYTSRGPSTARAGRLRLLTTRDHLSTLPWITQRQCSDSHTSTEYKPLGIQEKRLEIQLKKLKMELEDEKRRPVQRNQQYPCGNTRPCQELQYQMPEEGQTQKRKASAHDRQRESNRPKHIKAEPGTGAPAATTSSSIDLTTPPPAETAEMTIRSLVLSLLGPALPPSLSPAADRIMLLTSLEAVPIIVALPFKYCGLTSFSSSFVFKADVSFQRPKAKFPIARVLLRLHHAGSLQGSLSISSPLARP</sequence>
<dbReference type="AlphaFoldDB" id="F9XS93"/>
<dbReference type="Proteomes" id="UP000008062">
    <property type="component" value="Chromosome 21"/>
</dbReference>
<evidence type="ECO:0000256" key="1">
    <source>
        <dbReference type="SAM" id="MobiDB-lite"/>
    </source>
</evidence>
<dbReference type="InParanoid" id="F9XS93"/>
<reference evidence="2 3" key="1">
    <citation type="journal article" date="2011" name="PLoS Genet.">
        <title>Finished genome of the fungal wheat pathogen Mycosphaerella graminicola reveals dispensome structure, chromosome plasticity, and stealth pathogenesis.</title>
        <authorList>
            <person name="Goodwin S.B."/>
            <person name="Ben M'barek S."/>
            <person name="Dhillon B."/>
            <person name="Wittenberg A.H.J."/>
            <person name="Crane C.F."/>
            <person name="Hane J.K."/>
            <person name="Foster A.J."/>
            <person name="Van der Lee T.A.J."/>
            <person name="Grimwood J."/>
            <person name="Aerts A."/>
            <person name="Antoniw J."/>
            <person name="Bailey A."/>
            <person name="Bluhm B."/>
            <person name="Bowler J."/>
            <person name="Bristow J."/>
            <person name="van der Burgt A."/>
            <person name="Canto-Canche B."/>
            <person name="Churchill A.C.L."/>
            <person name="Conde-Ferraez L."/>
            <person name="Cools H.J."/>
            <person name="Coutinho P.M."/>
            <person name="Csukai M."/>
            <person name="Dehal P."/>
            <person name="De Wit P."/>
            <person name="Donzelli B."/>
            <person name="van de Geest H.C."/>
            <person name="van Ham R.C.H.J."/>
            <person name="Hammond-Kosack K.E."/>
            <person name="Henrissat B."/>
            <person name="Kilian A."/>
            <person name="Kobayashi A.K."/>
            <person name="Koopmann E."/>
            <person name="Kourmpetis Y."/>
            <person name="Kuzniar A."/>
            <person name="Lindquist E."/>
            <person name="Lombard V."/>
            <person name="Maliepaard C."/>
            <person name="Martins N."/>
            <person name="Mehrabi R."/>
            <person name="Nap J.P.H."/>
            <person name="Ponomarenko A."/>
            <person name="Rudd J.J."/>
            <person name="Salamov A."/>
            <person name="Schmutz J."/>
            <person name="Schouten H.J."/>
            <person name="Shapiro H."/>
            <person name="Stergiopoulos I."/>
            <person name="Torriani S.F.F."/>
            <person name="Tu H."/>
            <person name="de Vries R.P."/>
            <person name="Waalwijk C."/>
            <person name="Ware S.B."/>
            <person name="Wiebenga A."/>
            <person name="Zwiers L.-H."/>
            <person name="Oliver R.P."/>
            <person name="Grigoriev I.V."/>
            <person name="Kema G.H.J."/>
        </authorList>
    </citation>
    <scope>NUCLEOTIDE SEQUENCE [LARGE SCALE GENOMIC DNA]</scope>
    <source>
        <strain evidence="3">CBS 115943 / IPO323</strain>
    </source>
</reference>